<dbReference type="EMBL" id="KV722500">
    <property type="protein sequence ID" value="OCH87069.1"/>
    <property type="molecule type" value="Genomic_DNA"/>
</dbReference>
<sequence>HVLSQYSYLDYGLTQARLSVHRLVEFMGTMRSTPSGPDAKIGNPCLATDTSRLAEIDNER</sequence>
<dbReference type="OrthoDB" id="6372431at2759"/>
<keyword evidence="2" id="KW-1185">Reference proteome</keyword>
<accession>A0A8E2DIP9</accession>
<dbReference type="AlphaFoldDB" id="A0A8E2DIP9"/>
<reference evidence="1 2" key="1">
    <citation type="submission" date="2016-07" db="EMBL/GenBank/DDBJ databases">
        <title>Draft genome of the white-rot fungus Obba rivulosa 3A-2.</title>
        <authorList>
            <consortium name="DOE Joint Genome Institute"/>
            <person name="Miettinen O."/>
            <person name="Riley R."/>
            <person name="Acob R."/>
            <person name="Barry K."/>
            <person name="Cullen D."/>
            <person name="De Vries R."/>
            <person name="Hainaut M."/>
            <person name="Hatakka A."/>
            <person name="Henrissat B."/>
            <person name="Hilden K."/>
            <person name="Kuo R."/>
            <person name="Labutti K."/>
            <person name="Lipzen A."/>
            <person name="Makela M.R."/>
            <person name="Sandor L."/>
            <person name="Spatafora J.W."/>
            <person name="Grigoriev I.V."/>
            <person name="Hibbett D.S."/>
        </authorList>
    </citation>
    <scope>NUCLEOTIDE SEQUENCE [LARGE SCALE GENOMIC DNA]</scope>
    <source>
        <strain evidence="1 2">3A-2</strain>
    </source>
</reference>
<protein>
    <submittedName>
        <fullName evidence="1">Uncharacterized protein</fullName>
    </submittedName>
</protein>
<evidence type="ECO:0000313" key="1">
    <source>
        <dbReference type="EMBL" id="OCH87069.1"/>
    </source>
</evidence>
<evidence type="ECO:0000313" key="2">
    <source>
        <dbReference type="Proteomes" id="UP000250043"/>
    </source>
</evidence>
<feature type="non-terminal residue" evidence="1">
    <location>
        <position position="60"/>
    </location>
</feature>
<gene>
    <name evidence="1" type="ORF">OBBRIDRAFT_712044</name>
</gene>
<dbReference type="Proteomes" id="UP000250043">
    <property type="component" value="Unassembled WGS sequence"/>
</dbReference>
<organism evidence="1 2">
    <name type="scientific">Obba rivulosa</name>
    <dbReference type="NCBI Taxonomy" id="1052685"/>
    <lineage>
        <taxon>Eukaryota</taxon>
        <taxon>Fungi</taxon>
        <taxon>Dikarya</taxon>
        <taxon>Basidiomycota</taxon>
        <taxon>Agaricomycotina</taxon>
        <taxon>Agaricomycetes</taxon>
        <taxon>Polyporales</taxon>
        <taxon>Gelatoporiaceae</taxon>
        <taxon>Obba</taxon>
    </lineage>
</organism>
<feature type="non-terminal residue" evidence="1">
    <location>
        <position position="1"/>
    </location>
</feature>
<proteinExistence type="predicted"/>
<name>A0A8E2DIP9_9APHY</name>